<gene>
    <name evidence="1" type="ORF">IHE45_16G073300</name>
</gene>
<organism evidence="1 2">
    <name type="scientific">Dioscorea alata</name>
    <name type="common">Purple yam</name>
    <dbReference type="NCBI Taxonomy" id="55571"/>
    <lineage>
        <taxon>Eukaryota</taxon>
        <taxon>Viridiplantae</taxon>
        <taxon>Streptophyta</taxon>
        <taxon>Embryophyta</taxon>
        <taxon>Tracheophyta</taxon>
        <taxon>Spermatophyta</taxon>
        <taxon>Magnoliopsida</taxon>
        <taxon>Liliopsida</taxon>
        <taxon>Dioscoreales</taxon>
        <taxon>Dioscoreaceae</taxon>
        <taxon>Dioscorea</taxon>
    </lineage>
</organism>
<evidence type="ECO:0000313" key="2">
    <source>
        <dbReference type="Proteomes" id="UP000827976"/>
    </source>
</evidence>
<protein>
    <submittedName>
        <fullName evidence="1">Uncharacterized protein</fullName>
    </submittedName>
</protein>
<accession>A0ACB7UI73</accession>
<dbReference type="Proteomes" id="UP000827976">
    <property type="component" value="Chromosome 16"/>
</dbReference>
<proteinExistence type="predicted"/>
<dbReference type="EMBL" id="CM037026">
    <property type="protein sequence ID" value="KAH7660054.1"/>
    <property type="molecule type" value="Genomic_DNA"/>
</dbReference>
<evidence type="ECO:0000313" key="1">
    <source>
        <dbReference type="EMBL" id="KAH7660054.1"/>
    </source>
</evidence>
<comment type="caution">
    <text evidence="1">The sequence shown here is derived from an EMBL/GenBank/DDBJ whole genome shotgun (WGS) entry which is preliminary data.</text>
</comment>
<keyword evidence="2" id="KW-1185">Reference proteome</keyword>
<sequence>MRDCFRNKINVKGLIENVAISLPVQNPKLGSRDGKYFSGKAWKWTMARIGDVVLKTFTAGAGVCTLYLLTVFSYNVYQGLSWHSAQSKIEKKESSE</sequence>
<name>A0ACB7UI73_DIOAL</name>
<reference evidence="2" key="1">
    <citation type="journal article" date="2022" name="Nat. Commun.">
        <title>Chromosome evolution and the genetic basis of agronomically important traits in greater yam.</title>
        <authorList>
            <person name="Bredeson J.V."/>
            <person name="Lyons J.B."/>
            <person name="Oniyinde I.O."/>
            <person name="Okereke N.R."/>
            <person name="Kolade O."/>
            <person name="Nnabue I."/>
            <person name="Nwadili C.O."/>
            <person name="Hribova E."/>
            <person name="Parker M."/>
            <person name="Nwogha J."/>
            <person name="Shu S."/>
            <person name="Carlson J."/>
            <person name="Kariba R."/>
            <person name="Muthemba S."/>
            <person name="Knop K."/>
            <person name="Barton G.J."/>
            <person name="Sherwood A.V."/>
            <person name="Lopez-Montes A."/>
            <person name="Asiedu R."/>
            <person name="Jamnadass R."/>
            <person name="Muchugi A."/>
            <person name="Goodstein D."/>
            <person name="Egesi C.N."/>
            <person name="Featherston J."/>
            <person name="Asfaw A."/>
            <person name="Simpson G.G."/>
            <person name="Dolezel J."/>
            <person name="Hendre P.S."/>
            <person name="Van Deynze A."/>
            <person name="Kumar P.L."/>
            <person name="Obidiegwu J.E."/>
            <person name="Bhattacharjee R."/>
            <person name="Rokhsar D.S."/>
        </authorList>
    </citation>
    <scope>NUCLEOTIDE SEQUENCE [LARGE SCALE GENOMIC DNA]</scope>
    <source>
        <strain evidence="2">cv. TDa95/00328</strain>
    </source>
</reference>